<evidence type="ECO:0008006" key="4">
    <source>
        <dbReference type="Google" id="ProtNLM"/>
    </source>
</evidence>
<dbReference type="Gene3D" id="3.30.2140.20">
    <property type="match status" value="1"/>
</dbReference>
<dbReference type="RefSeq" id="WP_069686019.1">
    <property type="nucleotide sequence ID" value="NZ_BSKO01000001.1"/>
</dbReference>
<evidence type="ECO:0000256" key="1">
    <source>
        <dbReference type="ARBA" id="ARBA00006547"/>
    </source>
</evidence>
<reference evidence="2 3" key="1">
    <citation type="submission" date="2023-02" db="EMBL/GenBank/DDBJ databases">
        <title>Oceanobacillus kimchii IFOP_LL358 isolated form Alexandrium catenella lab strain.</title>
        <authorList>
            <person name="Gajardo G."/>
            <person name="Ueki S."/>
            <person name="Maruyama F."/>
        </authorList>
    </citation>
    <scope>NUCLEOTIDE SEQUENCE [LARGE SCALE GENOMIC DNA]</scope>
    <source>
        <strain evidence="2 3">IFOP_LL358</strain>
    </source>
</reference>
<comment type="caution">
    <text evidence="2">The sequence shown here is derived from an EMBL/GenBank/DDBJ whole genome shotgun (WGS) entry which is preliminary data.</text>
</comment>
<evidence type="ECO:0000313" key="3">
    <source>
        <dbReference type="Proteomes" id="UP001275436"/>
    </source>
</evidence>
<dbReference type="InterPro" id="IPR053710">
    <property type="entry name" value="Arylamine_NAT_domain_sf"/>
</dbReference>
<comment type="similarity">
    <text evidence="1">Belongs to the arylamine N-acetyltransferase family.</text>
</comment>
<dbReference type="Pfam" id="PF00797">
    <property type="entry name" value="Acetyltransf_2"/>
    <property type="match status" value="1"/>
</dbReference>
<dbReference type="PANTHER" id="PTHR11786">
    <property type="entry name" value="N-HYDROXYARYLAMINE O-ACETYLTRANSFERASE"/>
    <property type="match status" value="1"/>
</dbReference>
<dbReference type="SUPFAM" id="SSF54001">
    <property type="entry name" value="Cysteine proteinases"/>
    <property type="match status" value="1"/>
</dbReference>
<organism evidence="2 3">
    <name type="scientific">Oceanobacillus kimchii</name>
    <dbReference type="NCBI Taxonomy" id="746691"/>
    <lineage>
        <taxon>Bacteria</taxon>
        <taxon>Bacillati</taxon>
        <taxon>Bacillota</taxon>
        <taxon>Bacilli</taxon>
        <taxon>Bacillales</taxon>
        <taxon>Bacillaceae</taxon>
        <taxon>Oceanobacillus</taxon>
    </lineage>
</organism>
<dbReference type="InterPro" id="IPR038765">
    <property type="entry name" value="Papain-like_cys_pep_sf"/>
</dbReference>
<evidence type="ECO:0000313" key="2">
    <source>
        <dbReference type="EMBL" id="GLO64968.1"/>
    </source>
</evidence>
<protein>
    <recommendedName>
        <fullName evidence="4">Arylamine N-acetyltransferase</fullName>
    </recommendedName>
</protein>
<dbReference type="InterPro" id="IPR001447">
    <property type="entry name" value="Arylamine_N-AcTrfase"/>
</dbReference>
<name>A0ABQ5TDW7_9BACI</name>
<accession>A0ABQ5TDW7</accession>
<keyword evidence="3" id="KW-1185">Reference proteome</keyword>
<dbReference type="EMBL" id="BSKO01000001">
    <property type="protein sequence ID" value="GLO64968.1"/>
    <property type="molecule type" value="Genomic_DNA"/>
</dbReference>
<dbReference type="Proteomes" id="UP001275436">
    <property type="component" value="Unassembled WGS sequence"/>
</dbReference>
<proteinExistence type="inferred from homology"/>
<gene>
    <name evidence="2" type="ORF">MACH08_07520</name>
</gene>
<dbReference type="PANTHER" id="PTHR11786:SF0">
    <property type="entry name" value="ARYLAMINE N-ACETYLTRANSFERASE 4-RELATED"/>
    <property type="match status" value="1"/>
</dbReference>
<sequence length="281" mass="32642">MVNITDTITKYLDCLNLHLEKPSYNYLEQICNAQLNTFPFENISKLLYFRNHNYSNFGIPSFELFIKNYSEYNFGGTCYTLNSNLMILLREIGFDCYHVMLGEEHMGIIVKIDNERIYVDCGAAAPFFKPVRFENDFENISSFGKDEVYILPEEQQGSRYKYVRFNNGKQSGKTWQFNSRKEAKVIDFNDVIEKSNKPNAPFMTILRCQLYQTHKQRSVSLVNNKFGIRYSNGETSVKTLFSSEEIIAVLSEEFMLPKLPVNEAIEVLKTLNIDIFAQSTN</sequence>